<dbReference type="InterPro" id="IPR013894">
    <property type="entry name" value="RMI1_OB"/>
</dbReference>
<dbReference type="AlphaFoldDB" id="A0A7I4DJ53"/>
<dbReference type="Pfam" id="PF08585">
    <property type="entry name" value="RMI1_N_C"/>
    <property type="match status" value="1"/>
</dbReference>
<dbReference type="PANTHER" id="PTHR14790:SF15">
    <property type="entry name" value="RECQ-MEDIATED GENOME INSTABILITY PROTEIN 1"/>
    <property type="match status" value="1"/>
</dbReference>
<evidence type="ECO:0000256" key="4">
    <source>
        <dbReference type="SAM" id="MobiDB-lite"/>
    </source>
</evidence>
<evidence type="ECO:0000256" key="1">
    <source>
        <dbReference type="ARBA" id="ARBA00006395"/>
    </source>
</evidence>
<name>A0A7I4DJ53_PHYPA</name>
<keyword evidence="8" id="KW-1185">Reference proteome</keyword>
<dbReference type="GO" id="GO:0016604">
    <property type="term" value="C:nuclear body"/>
    <property type="evidence" value="ECO:0000318"/>
    <property type="project" value="GO_Central"/>
</dbReference>
<dbReference type="EnsemblPlants" id="Pp3c4_19920V3.2">
    <property type="protein sequence ID" value="Pp3c4_19920V3.2"/>
    <property type="gene ID" value="Pp3c4_19920"/>
</dbReference>
<feature type="domain" description="RecQ-mediated genome instability protein 1 C-terminal OB-fold" evidence="6">
    <location>
        <begin position="535"/>
        <end position="677"/>
    </location>
</feature>
<gene>
    <name evidence="7" type="primary">LOC112281843</name>
</gene>
<comment type="similarity">
    <text evidence="1">Belongs to the RMI1 family.</text>
</comment>
<dbReference type="Pfam" id="PF16099">
    <property type="entry name" value="RMI1_C"/>
    <property type="match status" value="1"/>
</dbReference>
<evidence type="ECO:0000256" key="2">
    <source>
        <dbReference type="ARBA" id="ARBA00018987"/>
    </source>
</evidence>
<dbReference type="FunCoup" id="A0A7I4DJ53">
    <property type="interactions" value="151"/>
</dbReference>
<evidence type="ECO:0000259" key="6">
    <source>
        <dbReference type="Pfam" id="PF16099"/>
    </source>
</evidence>
<evidence type="ECO:0000259" key="5">
    <source>
        <dbReference type="Pfam" id="PF08585"/>
    </source>
</evidence>
<dbReference type="InterPro" id="IPR042470">
    <property type="entry name" value="RMI1_N_C_sf"/>
</dbReference>
<evidence type="ECO:0000256" key="3">
    <source>
        <dbReference type="ARBA" id="ARBA00077519"/>
    </source>
</evidence>
<dbReference type="GO" id="GO:0000166">
    <property type="term" value="F:nucleotide binding"/>
    <property type="evidence" value="ECO:0007669"/>
    <property type="project" value="InterPro"/>
</dbReference>
<proteinExistence type="inferred from homology"/>
<organism evidence="7 8">
    <name type="scientific">Physcomitrium patens</name>
    <name type="common">Spreading-leaved earth moss</name>
    <name type="synonym">Physcomitrella patens</name>
    <dbReference type="NCBI Taxonomy" id="3218"/>
    <lineage>
        <taxon>Eukaryota</taxon>
        <taxon>Viridiplantae</taxon>
        <taxon>Streptophyta</taxon>
        <taxon>Embryophyta</taxon>
        <taxon>Bryophyta</taxon>
        <taxon>Bryophytina</taxon>
        <taxon>Bryopsida</taxon>
        <taxon>Funariidae</taxon>
        <taxon>Funariales</taxon>
        <taxon>Funariaceae</taxon>
        <taxon>Physcomitrium</taxon>
    </lineage>
</organism>
<reference evidence="7 8" key="2">
    <citation type="journal article" date="2018" name="Plant J.">
        <title>The Physcomitrella patens chromosome-scale assembly reveals moss genome structure and evolution.</title>
        <authorList>
            <person name="Lang D."/>
            <person name="Ullrich K.K."/>
            <person name="Murat F."/>
            <person name="Fuchs J."/>
            <person name="Jenkins J."/>
            <person name="Haas F.B."/>
            <person name="Piednoel M."/>
            <person name="Gundlach H."/>
            <person name="Van Bel M."/>
            <person name="Meyberg R."/>
            <person name="Vives C."/>
            <person name="Morata J."/>
            <person name="Symeonidi A."/>
            <person name="Hiss M."/>
            <person name="Muchero W."/>
            <person name="Kamisugi Y."/>
            <person name="Saleh O."/>
            <person name="Blanc G."/>
            <person name="Decker E.L."/>
            <person name="van Gessel N."/>
            <person name="Grimwood J."/>
            <person name="Hayes R.D."/>
            <person name="Graham S.W."/>
            <person name="Gunter L.E."/>
            <person name="McDaniel S.F."/>
            <person name="Hoernstein S.N.W."/>
            <person name="Larsson A."/>
            <person name="Li F.W."/>
            <person name="Perroud P.F."/>
            <person name="Phillips J."/>
            <person name="Ranjan P."/>
            <person name="Rokshar D.S."/>
            <person name="Rothfels C.J."/>
            <person name="Schneider L."/>
            <person name="Shu S."/>
            <person name="Stevenson D.W."/>
            <person name="Thummler F."/>
            <person name="Tillich M."/>
            <person name="Villarreal Aguilar J.C."/>
            <person name="Widiez T."/>
            <person name="Wong G.K."/>
            <person name="Wymore A."/>
            <person name="Zhang Y."/>
            <person name="Zimmer A.D."/>
            <person name="Quatrano R.S."/>
            <person name="Mayer K.F.X."/>
            <person name="Goodstein D."/>
            <person name="Casacuberta J.M."/>
            <person name="Vandepoele K."/>
            <person name="Reski R."/>
            <person name="Cuming A.C."/>
            <person name="Tuskan G.A."/>
            <person name="Maumus F."/>
            <person name="Salse J."/>
            <person name="Schmutz J."/>
            <person name="Rensing S.A."/>
        </authorList>
    </citation>
    <scope>NUCLEOTIDE SEQUENCE [LARGE SCALE GENOMIC DNA]</scope>
    <source>
        <strain evidence="7 8">cv. Gransden 2004</strain>
    </source>
</reference>
<feature type="compositionally biased region" description="Low complexity" evidence="4">
    <location>
        <begin position="319"/>
        <end position="330"/>
    </location>
</feature>
<feature type="domain" description="RecQ mediated genome instability protein 1 OB-fold" evidence="5">
    <location>
        <begin position="166"/>
        <end position="277"/>
    </location>
</feature>
<feature type="compositionally biased region" description="Polar residues" evidence="4">
    <location>
        <begin position="331"/>
        <end position="342"/>
    </location>
</feature>
<dbReference type="PANTHER" id="PTHR14790">
    <property type="entry name" value="RECQ-MEDIATED GENOME INSTABILITY PROTEIN 1 RMI1"/>
    <property type="match status" value="1"/>
</dbReference>
<dbReference type="Gramene" id="Pp3c4_19920V3.2">
    <property type="protein sequence ID" value="Pp3c4_19920V3.2"/>
    <property type="gene ID" value="Pp3c4_19920"/>
</dbReference>
<evidence type="ECO:0000313" key="8">
    <source>
        <dbReference type="Proteomes" id="UP000006727"/>
    </source>
</evidence>
<protein>
    <recommendedName>
        <fullName evidence="2">RecQ-mediated genome instability protein 1</fullName>
    </recommendedName>
    <alternativeName>
        <fullName evidence="3">BLM-associated protein of 75 kDa homolog</fullName>
    </alternativeName>
</protein>
<reference evidence="7" key="3">
    <citation type="submission" date="2020-12" db="UniProtKB">
        <authorList>
            <consortium name="EnsemblPlants"/>
        </authorList>
    </citation>
    <scope>IDENTIFICATION</scope>
</reference>
<dbReference type="EMBL" id="ABEU02000004">
    <property type="status" value="NOT_ANNOTATED_CDS"/>
    <property type="molecule type" value="Genomic_DNA"/>
</dbReference>
<feature type="region of interest" description="Disordered" evidence="4">
    <location>
        <begin position="283"/>
        <end position="342"/>
    </location>
</feature>
<evidence type="ECO:0000313" key="7">
    <source>
        <dbReference type="EnsemblPlants" id="Pp3c4_19920V3.2"/>
    </source>
</evidence>
<dbReference type="SMART" id="SM01161">
    <property type="entry name" value="DUF1767"/>
    <property type="match status" value="1"/>
</dbReference>
<dbReference type="GO" id="GO:0000724">
    <property type="term" value="P:double-strand break repair via homologous recombination"/>
    <property type="evidence" value="ECO:0000318"/>
    <property type="project" value="GO_Central"/>
</dbReference>
<reference evidence="7 8" key="1">
    <citation type="journal article" date="2008" name="Science">
        <title>The Physcomitrella genome reveals evolutionary insights into the conquest of land by plants.</title>
        <authorList>
            <person name="Rensing S."/>
            <person name="Lang D."/>
            <person name="Zimmer A."/>
            <person name="Terry A."/>
            <person name="Salamov A."/>
            <person name="Shapiro H."/>
            <person name="Nishiyama T."/>
            <person name="Perroud P.-F."/>
            <person name="Lindquist E."/>
            <person name="Kamisugi Y."/>
            <person name="Tanahashi T."/>
            <person name="Sakakibara K."/>
            <person name="Fujita T."/>
            <person name="Oishi K."/>
            <person name="Shin-I T."/>
            <person name="Kuroki Y."/>
            <person name="Toyoda A."/>
            <person name="Suzuki Y."/>
            <person name="Hashimoto A."/>
            <person name="Yamaguchi K."/>
            <person name="Sugano A."/>
            <person name="Kohara Y."/>
            <person name="Fujiyama A."/>
            <person name="Anterola A."/>
            <person name="Aoki S."/>
            <person name="Ashton N."/>
            <person name="Barbazuk W.B."/>
            <person name="Barker E."/>
            <person name="Bennetzen J."/>
            <person name="Bezanilla M."/>
            <person name="Blankenship R."/>
            <person name="Cho S.H."/>
            <person name="Dutcher S."/>
            <person name="Estelle M."/>
            <person name="Fawcett J.A."/>
            <person name="Gundlach H."/>
            <person name="Hanada K."/>
            <person name="Heyl A."/>
            <person name="Hicks K.A."/>
            <person name="Hugh J."/>
            <person name="Lohr M."/>
            <person name="Mayer K."/>
            <person name="Melkozernov A."/>
            <person name="Murata T."/>
            <person name="Nelson D."/>
            <person name="Pils B."/>
            <person name="Prigge M."/>
            <person name="Reiss B."/>
            <person name="Renner T."/>
            <person name="Rombauts S."/>
            <person name="Rushton P."/>
            <person name="Sanderfoot A."/>
            <person name="Schween G."/>
            <person name="Shiu S.-H."/>
            <person name="Stueber K."/>
            <person name="Theodoulou F.L."/>
            <person name="Tu H."/>
            <person name="Van de Peer Y."/>
            <person name="Verrier P.J."/>
            <person name="Waters E."/>
            <person name="Wood A."/>
            <person name="Yang L."/>
            <person name="Cove D."/>
            <person name="Cuming A."/>
            <person name="Hasebe M."/>
            <person name="Lucas S."/>
            <person name="Mishler D.B."/>
            <person name="Reski R."/>
            <person name="Grigoriev I."/>
            <person name="Quatrano R.S."/>
            <person name="Boore J.L."/>
        </authorList>
    </citation>
    <scope>NUCLEOTIDE SEQUENCE [LARGE SCALE GENOMIC DNA]</scope>
    <source>
        <strain evidence="7 8">cv. Gransden 2004</strain>
    </source>
</reference>
<dbReference type="InterPro" id="IPR032199">
    <property type="entry name" value="RMI1_C"/>
</dbReference>
<dbReference type="GO" id="GO:0000712">
    <property type="term" value="P:resolution of meiotic recombination intermediates"/>
    <property type="evidence" value="ECO:0000318"/>
    <property type="project" value="GO_Central"/>
</dbReference>
<sequence length="699" mass="76727">MARRLVRGRSRVLLSDSSDEDSSDNIDVVVKHVVAEGNAAAPALVAPPGIDSMVLEDEIEDDDISVEEDEPPVTIFPLAEPFTPAVSRVPRQENMNRNSDDGLGNPLHQLLQKRGIRVHSEWLASFVREMETAQPGFSTFGVEKQGEFAFSHLLVADFNEVGAGCLPNSFGSLHATELSGPFILQVDEISDIGAPLRERYQQRGPMPTRCLKLSMTDGVQRVIGIEYQPIAALHNLFPAGLKICVRHVFVRRGVFLLSCDSVEVVGGLVPRLEEARQRAVHEINKPARGSRRHRRGQPGDRSLAERATAAAWVRNTDETNPANPTAALNARGNSRGHSMESMQPTAASIFQSFVAQDQPAHEPRATPVLDLDTNIGQSIHAARTETRSNFSVQQTTSAVGPLLTETRISAAVQQEPAAVDLTHTETRLNVSVQQATSSVHNLEVKRRQTTLPWLQTPANDTVVCEGSPPKISTSTFGSSCTQQRVVEQTTTHDSLAQAPGAGIQTPMNLDSDDDDFDFESVPATSQRHQTPSFSEEPFTYLAFLKERLSAGPGYNAAVGKIKCVLTGVKDFKFKDSEEFALIVHVDDGSLVTEALIHHEVVQKMVGFSPKEVNRALASSNPQDVREMKSNMKRFQAFLKKFEGLAYVQYKQILDLPVISHMEEGVKEGDLTALLARVGKDTSFRQHDSRIKSEFIDVSP</sequence>
<dbReference type="GO" id="GO:0031422">
    <property type="term" value="C:RecQ family helicase-topoisomerase III complex"/>
    <property type="evidence" value="ECO:0000318"/>
    <property type="project" value="GO_Central"/>
</dbReference>
<feature type="region of interest" description="Disordered" evidence="4">
    <location>
        <begin position="490"/>
        <end position="512"/>
    </location>
</feature>
<dbReference type="InParanoid" id="A0A7I4DJ53"/>
<accession>A0A7I4DJ53</accession>
<dbReference type="Proteomes" id="UP000006727">
    <property type="component" value="Chromosome 4"/>
</dbReference>
<dbReference type="Gene3D" id="2.40.50.770">
    <property type="entry name" value="RecQ-mediated genome instability protein Rmi1, C-terminal domain"/>
    <property type="match status" value="1"/>
</dbReference>
<dbReference type="FunFam" id="2.40.50.770:FF:000004">
    <property type="entry name" value="RecQ-mediated instability protein (DUF1767)"/>
    <property type="match status" value="1"/>
</dbReference>